<evidence type="ECO:0000313" key="2">
    <source>
        <dbReference type="EMBL" id="KAK2196488.1"/>
    </source>
</evidence>
<proteinExistence type="predicted"/>
<accession>A0AAD9PKH5</accession>
<gene>
    <name evidence="2" type="ORF">BdWA1_001735</name>
</gene>
<dbReference type="EMBL" id="JALLKP010000002">
    <property type="protein sequence ID" value="KAK2196488.1"/>
    <property type="molecule type" value="Genomic_DNA"/>
</dbReference>
<organism evidence="2 3">
    <name type="scientific">Babesia duncani</name>
    <dbReference type="NCBI Taxonomy" id="323732"/>
    <lineage>
        <taxon>Eukaryota</taxon>
        <taxon>Sar</taxon>
        <taxon>Alveolata</taxon>
        <taxon>Apicomplexa</taxon>
        <taxon>Aconoidasida</taxon>
        <taxon>Piroplasmida</taxon>
        <taxon>Babesiidae</taxon>
        <taxon>Babesia</taxon>
    </lineage>
</organism>
<protein>
    <submittedName>
        <fullName evidence="2">Uncharacterized protein</fullName>
    </submittedName>
</protein>
<keyword evidence="1" id="KW-1133">Transmembrane helix</keyword>
<dbReference type="RefSeq" id="XP_067803330.1">
    <property type="nucleotide sequence ID" value="XM_067946766.1"/>
</dbReference>
<dbReference type="Proteomes" id="UP001214638">
    <property type="component" value="Unassembled WGS sequence"/>
</dbReference>
<feature type="transmembrane region" description="Helical" evidence="1">
    <location>
        <begin position="60"/>
        <end position="79"/>
    </location>
</feature>
<dbReference type="AlphaFoldDB" id="A0AAD9PKH5"/>
<keyword evidence="1" id="KW-0472">Membrane</keyword>
<dbReference type="KEGG" id="bdw:94336033"/>
<evidence type="ECO:0000313" key="3">
    <source>
        <dbReference type="Proteomes" id="UP001214638"/>
    </source>
</evidence>
<name>A0AAD9PKH5_9APIC</name>
<keyword evidence="3" id="KW-1185">Reference proteome</keyword>
<evidence type="ECO:0000256" key="1">
    <source>
        <dbReference type="SAM" id="Phobius"/>
    </source>
</evidence>
<sequence>MGYHFSRYLAKAARGTNPLVWYRIWNESAGKQLGDVYAQTAANLNAQLAQISRTSQYRHWWWANPFGAGLLVYGVYKVWYMSYVAHKQRIVAQVIAAAYGQGGQWLNPVPR</sequence>
<reference evidence="2" key="1">
    <citation type="journal article" date="2023" name="Nat. Microbiol.">
        <title>Babesia duncani multi-omics identifies virulence factors and drug targets.</title>
        <authorList>
            <person name="Singh P."/>
            <person name="Lonardi S."/>
            <person name="Liang Q."/>
            <person name="Vydyam P."/>
            <person name="Khabirova E."/>
            <person name="Fang T."/>
            <person name="Gihaz S."/>
            <person name="Thekkiniath J."/>
            <person name="Munshi M."/>
            <person name="Abel S."/>
            <person name="Ciampossin L."/>
            <person name="Batugedara G."/>
            <person name="Gupta M."/>
            <person name="Lu X.M."/>
            <person name="Lenz T."/>
            <person name="Chakravarty S."/>
            <person name="Cornillot E."/>
            <person name="Hu Y."/>
            <person name="Ma W."/>
            <person name="Gonzalez L.M."/>
            <person name="Sanchez S."/>
            <person name="Estrada K."/>
            <person name="Sanchez-Flores A."/>
            <person name="Montero E."/>
            <person name="Harb O.S."/>
            <person name="Le Roch K.G."/>
            <person name="Mamoun C.B."/>
        </authorList>
    </citation>
    <scope>NUCLEOTIDE SEQUENCE</scope>
    <source>
        <strain evidence="2">WA1</strain>
    </source>
</reference>
<dbReference type="GeneID" id="94336033"/>
<keyword evidence="1" id="KW-0812">Transmembrane</keyword>
<comment type="caution">
    <text evidence="2">The sequence shown here is derived from an EMBL/GenBank/DDBJ whole genome shotgun (WGS) entry which is preliminary data.</text>
</comment>